<keyword evidence="4 7" id="KW-0812">Transmembrane</keyword>
<feature type="transmembrane region" description="Helical" evidence="7">
    <location>
        <begin position="33"/>
        <end position="53"/>
    </location>
</feature>
<evidence type="ECO:0000256" key="5">
    <source>
        <dbReference type="ARBA" id="ARBA00022989"/>
    </source>
</evidence>
<organism evidence="9">
    <name type="scientific">uncultured Thermomicrobiales bacterium</name>
    <dbReference type="NCBI Taxonomy" id="1645740"/>
    <lineage>
        <taxon>Bacteria</taxon>
        <taxon>Pseudomonadati</taxon>
        <taxon>Thermomicrobiota</taxon>
        <taxon>Thermomicrobia</taxon>
        <taxon>Thermomicrobiales</taxon>
        <taxon>environmental samples</taxon>
    </lineage>
</organism>
<gene>
    <name evidence="9" type="ORF">AVDCRST_MAG19-2246</name>
</gene>
<keyword evidence="5 7" id="KW-1133">Transmembrane helix</keyword>
<evidence type="ECO:0000256" key="7">
    <source>
        <dbReference type="RuleBase" id="RU363032"/>
    </source>
</evidence>
<keyword evidence="3" id="KW-1003">Cell membrane</keyword>
<feature type="domain" description="ABC transmembrane type-1" evidence="8">
    <location>
        <begin position="93"/>
        <end position="288"/>
    </location>
</feature>
<dbReference type="EMBL" id="CADCWL010000103">
    <property type="protein sequence ID" value="CAA9565848.1"/>
    <property type="molecule type" value="Genomic_DNA"/>
</dbReference>
<dbReference type="Gene3D" id="1.10.3720.10">
    <property type="entry name" value="MetI-like"/>
    <property type="match status" value="1"/>
</dbReference>
<evidence type="ECO:0000256" key="4">
    <source>
        <dbReference type="ARBA" id="ARBA00022692"/>
    </source>
</evidence>
<feature type="transmembrane region" description="Helical" evidence="7">
    <location>
        <begin position="220"/>
        <end position="245"/>
    </location>
</feature>
<accession>A0A6J4V5F6</accession>
<feature type="transmembrane region" description="Helical" evidence="7">
    <location>
        <begin position="92"/>
        <end position="116"/>
    </location>
</feature>
<evidence type="ECO:0000256" key="2">
    <source>
        <dbReference type="ARBA" id="ARBA00022448"/>
    </source>
</evidence>
<comment type="subcellular location">
    <subcellularLocation>
        <location evidence="1 7">Cell membrane</location>
        <topology evidence="1 7">Multi-pass membrane protein</topology>
    </subcellularLocation>
</comment>
<dbReference type="GO" id="GO:0055085">
    <property type="term" value="P:transmembrane transport"/>
    <property type="evidence" value="ECO:0007669"/>
    <property type="project" value="InterPro"/>
</dbReference>
<evidence type="ECO:0000256" key="1">
    <source>
        <dbReference type="ARBA" id="ARBA00004651"/>
    </source>
</evidence>
<sequence>MATATGTTHRYPASAARGVPLATRLSRLGWDGVRYALLLLYALLCLYPFLWMLSTSLRSTAGVFSAGLSLWVDDPQWQNYAEIWTEANVPRAAVNTVLITTVCMGAIILTTSMAAYALTRSRFPGRQVIMVCLLATFLVPGEMLIIPTFYVNRSLHLIGDWRSLGAVILVMTAGAQVFNIYLLMSHFQGVPSEIYDSAAIDGAGYFETYRRIAFPLIRPALATVALLTFMGIWNAFLVPLVYLSQQPAYQTLTIALIQYSKRFQTLYHVMAAGAVIALVPVIVVFIFLQRYFIRGLTEGAMKG</sequence>
<dbReference type="CDD" id="cd06261">
    <property type="entry name" value="TM_PBP2"/>
    <property type="match status" value="1"/>
</dbReference>
<dbReference type="AlphaFoldDB" id="A0A6J4V5F6"/>
<evidence type="ECO:0000313" key="9">
    <source>
        <dbReference type="EMBL" id="CAA9565848.1"/>
    </source>
</evidence>
<comment type="similarity">
    <text evidence="7">Belongs to the binding-protein-dependent transport system permease family.</text>
</comment>
<dbReference type="InterPro" id="IPR035906">
    <property type="entry name" value="MetI-like_sf"/>
</dbReference>
<dbReference type="SUPFAM" id="SSF161098">
    <property type="entry name" value="MetI-like"/>
    <property type="match status" value="1"/>
</dbReference>
<feature type="transmembrane region" description="Helical" evidence="7">
    <location>
        <begin position="128"/>
        <end position="151"/>
    </location>
</feature>
<feature type="transmembrane region" description="Helical" evidence="7">
    <location>
        <begin position="163"/>
        <end position="184"/>
    </location>
</feature>
<reference evidence="9" key="1">
    <citation type="submission" date="2020-02" db="EMBL/GenBank/DDBJ databases">
        <authorList>
            <person name="Meier V. D."/>
        </authorList>
    </citation>
    <scope>NUCLEOTIDE SEQUENCE</scope>
    <source>
        <strain evidence="9">AVDCRST_MAG19</strain>
    </source>
</reference>
<dbReference type="PANTHER" id="PTHR43744:SF3">
    <property type="entry name" value="LACTOSE TRANSPORT SYSTEM PERMEASE PROTEIN LACG"/>
    <property type="match status" value="1"/>
</dbReference>
<dbReference type="GO" id="GO:0005886">
    <property type="term" value="C:plasma membrane"/>
    <property type="evidence" value="ECO:0007669"/>
    <property type="project" value="UniProtKB-SubCell"/>
</dbReference>
<evidence type="ECO:0000256" key="6">
    <source>
        <dbReference type="ARBA" id="ARBA00023136"/>
    </source>
</evidence>
<protein>
    <submittedName>
        <fullName evidence="9">ABC transporter, permease protein 2 (Cluster 1, maltose/g3p/polyamine/iron)</fullName>
    </submittedName>
</protein>
<dbReference type="Pfam" id="PF00528">
    <property type="entry name" value="BPD_transp_1"/>
    <property type="match status" value="1"/>
</dbReference>
<keyword evidence="2 7" id="KW-0813">Transport</keyword>
<evidence type="ECO:0000256" key="3">
    <source>
        <dbReference type="ARBA" id="ARBA00022475"/>
    </source>
</evidence>
<dbReference type="PANTHER" id="PTHR43744">
    <property type="entry name" value="ABC TRANSPORTER PERMEASE PROTEIN MG189-RELATED-RELATED"/>
    <property type="match status" value="1"/>
</dbReference>
<feature type="transmembrane region" description="Helical" evidence="7">
    <location>
        <begin position="265"/>
        <end position="288"/>
    </location>
</feature>
<keyword evidence="6 7" id="KW-0472">Membrane</keyword>
<proteinExistence type="inferred from homology"/>
<dbReference type="PROSITE" id="PS50928">
    <property type="entry name" value="ABC_TM1"/>
    <property type="match status" value="1"/>
</dbReference>
<evidence type="ECO:0000259" key="8">
    <source>
        <dbReference type="PROSITE" id="PS50928"/>
    </source>
</evidence>
<name>A0A6J4V5F6_9BACT</name>
<dbReference type="InterPro" id="IPR000515">
    <property type="entry name" value="MetI-like"/>
</dbReference>